<evidence type="ECO:0000313" key="4">
    <source>
        <dbReference type="Proteomes" id="UP000244016"/>
    </source>
</evidence>
<feature type="domain" description="SpoVT-AbrB" evidence="2">
    <location>
        <begin position="1"/>
        <end position="34"/>
    </location>
</feature>
<dbReference type="SUPFAM" id="SSF89447">
    <property type="entry name" value="AbrB/MazE/MraZ-like"/>
    <property type="match status" value="1"/>
</dbReference>
<evidence type="ECO:0000256" key="1">
    <source>
        <dbReference type="PROSITE-ProRule" id="PRU01076"/>
    </source>
</evidence>
<dbReference type="InterPro" id="IPR007159">
    <property type="entry name" value="SpoVT-AbrB_dom"/>
</dbReference>
<reference evidence="3 4" key="1">
    <citation type="submission" date="2017-08" db="EMBL/GenBank/DDBJ databases">
        <title>Burning lignite coal seam in the remote Altai Mountains harbors a hydrogen-driven thermophilic microbial community.</title>
        <authorList>
            <person name="Kadnikov V.V."/>
            <person name="Mardanov A.V."/>
            <person name="Ivasenko D."/>
            <person name="Beletsky A.V."/>
            <person name="Karnachuk O.V."/>
            <person name="Ravin N.V."/>
        </authorList>
    </citation>
    <scope>NUCLEOTIDE SEQUENCE [LARGE SCALE GENOMIC DNA]</scope>
    <source>
        <strain evidence="3">AL31</strain>
    </source>
</reference>
<dbReference type="PROSITE" id="PS51740">
    <property type="entry name" value="SPOVT_ABRB"/>
    <property type="match status" value="1"/>
</dbReference>
<keyword evidence="1" id="KW-0238">DNA-binding</keyword>
<dbReference type="Proteomes" id="UP000244016">
    <property type="component" value="Unassembled WGS sequence"/>
</dbReference>
<name>A0A2T5G559_9BACL</name>
<comment type="caution">
    <text evidence="3">The sequence shown here is derived from an EMBL/GenBank/DDBJ whole genome shotgun (WGS) entry which is preliminary data.</text>
</comment>
<accession>A0A2T5G559</accession>
<evidence type="ECO:0000313" key="3">
    <source>
        <dbReference type="EMBL" id="PTQ51327.1"/>
    </source>
</evidence>
<sequence length="74" mass="8341">MIPSDIRRELGLGERDLVEISVEGDAIVVRRFESVCVFCGSKEDLLDYRRKTVCRRCAQALCRMAEESTSAGED</sequence>
<dbReference type="GO" id="GO:0003677">
    <property type="term" value="F:DNA binding"/>
    <property type="evidence" value="ECO:0007669"/>
    <property type="project" value="UniProtKB-UniRule"/>
</dbReference>
<dbReference type="Gene3D" id="2.10.260.10">
    <property type="match status" value="1"/>
</dbReference>
<dbReference type="EMBL" id="PEBW01000006">
    <property type="protein sequence ID" value="PTQ51327.1"/>
    <property type="molecule type" value="Genomic_DNA"/>
</dbReference>
<proteinExistence type="predicted"/>
<dbReference type="InterPro" id="IPR037914">
    <property type="entry name" value="SpoVT-AbrB_sf"/>
</dbReference>
<protein>
    <submittedName>
        <fullName evidence="3">Transition state regulatory protein AbrB</fullName>
    </submittedName>
</protein>
<dbReference type="AlphaFoldDB" id="A0A2T5G559"/>
<gene>
    <name evidence="3" type="ORF">BLITH_0153</name>
</gene>
<organism evidence="3 4">
    <name type="scientific">Brockia lithotrophica</name>
    <dbReference type="NCBI Taxonomy" id="933949"/>
    <lineage>
        <taxon>Bacteria</taxon>
        <taxon>Bacillati</taxon>
        <taxon>Bacillota</taxon>
        <taxon>Bacilli</taxon>
        <taxon>Bacillales</taxon>
        <taxon>Bacillales Family X. Incertae Sedis</taxon>
        <taxon>Brockia</taxon>
    </lineage>
</organism>
<evidence type="ECO:0000259" key="2">
    <source>
        <dbReference type="PROSITE" id="PS51740"/>
    </source>
</evidence>